<accession>A0AAD5H2L9</accession>
<evidence type="ECO:0008006" key="4">
    <source>
        <dbReference type="Google" id="ProtNLM"/>
    </source>
</evidence>
<gene>
    <name evidence="2" type="ORF">COHA_004423</name>
</gene>
<feature type="compositionally biased region" description="Low complexity" evidence="1">
    <location>
        <begin position="57"/>
        <end position="70"/>
    </location>
</feature>
<dbReference type="Proteomes" id="UP001205105">
    <property type="component" value="Unassembled WGS sequence"/>
</dbReference>
<dbReference type="AlphaFoldDB" id="A0AAD5H2L9"/>
<proteinExistence type="predicted"/>
<keyword evidence="3" id="KW-1185">Reference proteome</keyword>
<feature type="region of interest" description="Disordered" evidence="1">
    <location>
        <begin position="38"/>
        <end position="75"/>
    </location>
</feature>
<evidence type="ECO:0000256" key="1">
    <source>
        <dbReference type="SAM" id="MobiDB-lite"/>
    </source>
</evidence>
<reference evidence="2" key="1">
    <citation type="submission" date="2020-11" db="EMBL/GenBank/DDBJ databases">
        <title>Chlorella ohadii genome sequencing and assembly.</title>
        <authorList>
            <person name="Murik O."/>
            <person name="Treves H."/>
            <person name="Kedem I."/>
            <person name="Shotland Y."/>
            <person name="Kaplan A."/>
        </authorList>
    </citation>
    <scope>NUCLEOTIDE SEQUENCE</scope>
    <source>
        <strain evidence="2">1</strain>
    </source>
</reference>
<dbReference type="PANTHER" id="PTHR34407">
    <property type="entry name" value="EXPRESSED PROTEIN"/>
    <property type="match status" value="1"/>
</dbReference>
<protein>
    <recommendedName>
        <fullName evidence="4">SGNH hydrolase-type esterase domain-containing protein</fullName>
    </recommendedName>
</protein>
<dbReference type="EMBL" id="JADXDR010000058">
    <property type="protein sequence ID" value="KAI7841894.1"/>
    <property type="molecule type" value="Genomic_DNA"/>
</dbReference>
<comment type="caution">
    <text evidence="2">The sequence shown here is derived from an EMBL/GenBank/DDBJ whole genome shotgun (WGS) entry which is preliminary data.</text>
</comment>
<dbReference type="SUPFAM" id="SSF52266">
    <property type="entry name" value="SGNH hydrolase"/>
    <property type="match status" value="1"/>
</dbReference>
<dbReference type="PANTHER" id="PTHR34407:SF1">
    <property type="entry name" value="SGNH HYDROLASE-TYPE ESTERASE DOMAIN-CONTAINING PROTEIN"/>
    <property type="match status" value="1"/>
</dbReference>
<evidence type="ECO:0000313" key="3">
    <source>
        <dbReference type="Proteomes" id="UP001205105"/>
    </source>
</evidence>
<name>A0AAD5H2L9_9CHLO</name>
<evidence type="ECO:0000313" key="2">
    <source>
        <dbReference type="EMBL" id="KAI7841894.1"/>
    </source>
</evidence>
<organism evidence="2 3">
    <name type="scientific">Chlorella ohadii</name>
    <dbReference type="NCBI Taxonomy" id="2649997"/>
    <lineage>
        <taxon>Eukaryota</taxon>
        <taxon>Viridiplantae</taxon>
        <taxon>Chlorophyta</taxon>
        <taxon>core chlorophytes</taxon>
        <taxon>Trebouxiophyceae</taxon>
        <taxon>Chlorellales</taxon>
        <taxon>Chlorellaceae</taxon>
        <taxon>Chlorella clade</taxon>
        <taxon>Chlorella</taxon>
    </lineage>
</organism>
<sequence>MASVRGKRGGSASRAAAATVTFLALALLVLSGSRISKWRSPGRQEQPHSQAHVSAEGNASVSSPLSSSSGKSGGAQAGAAAAAECRLPSWRDSPSVADAAWYKPALNRRQLSRGIVSHGAQGRARRALAQLLRGEPLSVTVLGGSCSYVWPGAENWATLTFKWIRDTFPGAQHRLKNSAIPATPSSYMSLCSAWHVPDDVDLIFVEYNVNDMQGIQLPLRKAHERLLRKLLALPKRPAVVELLVYRWPGMRVEGYDEGWEDLESPYRYYGGDDENTVLANYYALPLLTGRSLLWPLMTLNEKNLSTQGWNWQPYQENLDHPNARGQALYADMVIEWLQQTLEHLTLHPLDSADEEEAAEALLPPLYKGNFAARTNTCLMGEQFSAAVKGHEGFAFVDEGKPGKPKTGWVATQPGSWLEFEVNTKQVAAEDGQPTIAVAIAHLTSYAHMGQANVSCVGGCTCEGVTIEGHLPEHHSQTVLTNVEVSTAEVCRLRVTVLPTSTSPDGEHKVKISGVVLSEVAGWTITDAVEDLPVLYGAQQGDVRWSDKGHDRDAPSEDR</sequence>